<dbReference type="GO" id="GO:0003964">
    <property type="term" value="F:RNA-directed DNA polymerase activity"/>
    <property type="evidence" value="ECO:0007669"/>
    <property type="project" value="UniProtKB-KW"/>
</dbReference>
<organism evidence="11 12">
    <name type="scientific">Candidatus Enterenecus faecium</name>
    <dbReference type="NCBI Taxonomy" id="2840780"/>
    <lineage>
        <taxon>Bacteria</taxon>
        <taxon>Bacillati</taxon>
        <taxon>Bacillota</taxon>
        <taxon>Clostridia</taxon>
        <taxon>Eubacteriales</taxon>
        <taxon>Candidatus Enterenecus</taxon>
    </lineage>
</organism>
<dbReference type="InterPro" id="IPR043502">
    <property type="entry name" value="DNA/RNA_pol_sf"/>
</dbReference>
<evidence type="ECO:0000259" key="10">
    <source>
        <dbReference type="PROSITE" id="PS50878"/>
    </source>
</evidence>
<gene>
    <name evidence="11" type="ORF">IAD31_02320</name>
</gene>
<evidence type="ECO:0000256" key="9">
    <source>
        <dbReference type="ARBA" id="ARBA00048173"/>
    </source>
</evidence>
<comment type="similarity">
    <text evidence="8">Belongs to the bacterial reverse transcriptase family.</text>
</comment>
<keyword evidence="6 11" id="KW-0695">RNA-directed DNA polymerase</keyword>
<evidence type="ECO:0000313" key="12">
    <source>
        <dbReference type="Proteomes" id="UP000886879"/>
    </source>
</evidence>
<evidence type="ECO:0000256" key="4">
    <source>
        <dbReference type="ARBA" id="ARBA00022723"/>
    </source>
</evidence>
<sequence length="361" mass="42134">MYIRENGTIYFHEWDRPFVAKFGEHTATQMVLAFQAEHRGLPFLYDTHQLAAFLQMNRKRLFDLVKQVDEHYDQVKIVQKNGKMRVLHVPDGALKAVQRQIQRNILMHFLPSPHAAAYIRRRTLVDNAAPHVGKKYLLKLDITDFFGSIQFAQVYRSAFCSPYFPKQVGVLLTRLCCWQGALPQGAPTSPALSNLVMKSFDVYLGDWCQKHAIAYTRYCDDMTFSADRPLYIVYQKVQIMLEHMGFSLHEDKTCFVTRASRQCVTGLTVNETVSVSRVYKRRLRQELYYAQKFGLADNLRHTQRREFFTGDTPDVERYRNHLLGQVGFVLQVEPENGWFQHARDALRKNLYEKEPQCHGKD</sequence>
<reference evidence="11" key="2">
    <citation type="journal article" date="2021" name="PeerJ">
        <title>Extensive microbial diversity within the chicken gut microbiome revealed by metagenomics and culture.</title>
        <authorList>
            <person name="Gilroy R."/>
            <person name="Ravi A."/>
            <person name="Getino M."/>
            <person name="Pursley I."/>
            <person name="Horton D.L."/>
            <person name="Alikhan N.F."/>
            <person name="Baker D."/>
            <person name="Gharbi K."/>
            <person name="Hall N."/>
            <person name="Watson M."/>
            <person name="Adriaenssens E.M."/>
            <person name="Foster-Nyarko E."/>
            <person name="Jarju S."/>
            <person name="Secka A."/>
            <person name="Antonio M."/>
            <person name="Oren A."/>
            <person name="Chaudhuri R.R."/>
            <person name="La Ragione R."/>
            <person name="Hildebrand F."/>
            <person name="Pallen M.J."/>
        </authorList>
    </citation>
    <scope>NUCLEOTIDE SEQUENCE</scope>
    <source>
        <strain evidence="11">ChiGjej2B2-12916</strain>
    </source>
</reference>
<comment type="catalytic activity">
    <reaction evidence="9">
        <text>DNA(n) + a 2'-deoxyribonucleoside 5'-triphosphate = DNA(n+1) + diphosphate</text>
        <dbReference type="Rhea" id="RHEA:22508"/>
        <dbReference type="Rhea" id="RHEA-COMP:17339"/>
        <dbReference type="Rhea" id="RHEA-COMP:17340"/>
        <dbReference type="ChEBI" id="CHEBI:33019"/>
        <dbReference type="ChEBI" id="CHEBI:61560"/>
        <dbReference type="ChEBI" id="CHEBI:173112"/>
        <dbReference type="EC" id="2.7.7.49"/>
    </reaction>
</comment>
<dbReference type="SUPFAM" id="SSF56672">
    <property type="entry name" value="DNA/RNA polymerases"/>
    <property type="match status" value="1"/>
</dbReference>
<keyword evidence="2" id="KW-0808">Transferase</keyword>
<evidence type="ECO:0000256" key="5">
    <source>
        <dbReference type="ARBA" id="ARBA00022842"/>
    </source>
</evidence>
<name>A0A9D0YQQ9_9FIRM</name>
<proteinExistence type="inferred from homology"/>
<dbReference type="EC" id="2.7.7.49" evidence="1"/>
<dbReference type="EMBL" id="DVFO01000021">
    <property type="protein sequence ID" value="HIQ60416.1"/>
    <property type="molecule type" value="Genomic_DNA"/>
</dbReference>
<feature type="domain" description="Reverse transcriptase" evidence="10">
    <location>
        <begin position="59"/>
        <end position="269"/>
    </location>
</feature>
<dbReference type="InterPro" id="IPR051083">
    <property type="entry name" value="GrpII_Intron_Splice-Mob/Def"/>
</dbReference>
<dbReference type="InterPro" id="IPR000477">
    <property type="entry name" value="RT_dom"/>
</dbReference>
<keyword evidence="4" id="KW-0479">Metal-binding</keyword>
<dbReference type="GO" id="GO:0003723">
    <property type="term" value="F:RNA binding"/>
    <property type="evidence" value="ECO:0007669"/>
    <property type="project" value="InterPro"/>
</dbReference>
<evidence type="ECO:0000256" key="1">
    <source>
        <dbReference type="ARBA" id="ARBA00012493"/>
    </source>
</evidence>
<dbReference type="PROSITE" id="PS50878">
    <property type="entry name" value="RT_POL"/>
    <property type="match status" value="1"/>
</dbReference>
<evidence type="ECO:0000313" key="11">
    <source>
        <dbReference type="EMBL" id="HIQ60416.1"/>
    </source>
</evidence>
<reference evidence="11" key="1">
    <citation type="submission" date="2020-10" db="EMBL/GenBank/DDBJ databases">
        <authorList>
            <person name="Gilroy R."/>
        </authorList>
    </citation>
    <scope>NUCLEOTIDE SEQUENCE</scope>
    <source>
        <strain evidence="11">ChiGjej2B2-12916</strain>
    </source>
</reference>
<keyword evidence="7" id="KW-0051">Antiviral defense</keyword>
<dbReference type="Pfam" id="PF00078">
    <property type="entry name" value="RVT_1"/>
    <property type="match status" value="1"/>
</dbReference>
<accession>A0A9D0YQQ9</accession>
<evidence type="ECO:0000256" key="8">
    <source>
        <dbReference type="ARBA" id="ARBA00034120"/>
    </source>
</evidence>
<evidence type="ECO:0000256" key="7">
    <source>
        <dbReference type="ARBA" id="ARBA00023118"/>
    </source>
</evidence>
<evidence type="ECO:0000256" key="6">
    <source>
        <dbReference type="ARBA" id="ARBA00022918"/>
    </source>
</evidence>
<keyword evidence="5" id="KW-0460">Magnesium</keyword>
<dbReference type="PRINTS" id="PR00866">
    <property type="entry name" value="RNADNAPOLMS"/>
</dbReference>
<dbReference type="AlphaFoldDB" id="A0A9D0YQQ9"/>
<evidence type="ECO:0000256" key="2">
    <source>
        <dbReference type="ARBA" id="ARBA00022679"/>
    </source>
</evidence>
<dbReference type="PANTHER" id="PTHR34047:SF7">
    <property type="entry name" value="RNA-DIRECTED DNA POLYMERASE"/>
    <property type="match status" value="1"/>
</dbReference>
<keyword evidence="3" id="KW-0548">Nucleotidyltransferase</keyword>
<dbReference type="CDD" id="cd03487">
    <property type="entry name" value="RT_Bac_retron_II"/>
    <property type="match status" value="1"/>
</dbReference>
<dbReference type="Proteomes" id="UP000886879">
    <property type="component" value="Unassembled WGS sequence"/>
</dbReference>
<evidence type="ECO:0000256" key="3">
    <source>
        <dbReference type="ARBA" id="ARBA00022695"/>
    </source>
</evidence>
<dbReference type="GO" id="GO:0051607">
    <property type="term" value="P:defense response to virus"/>
    <property type="evidence" value="ECO:0007669"/>
    <property type="project" value="UniProtKB-KW"/>
</dbReference>
<dbReference type="PANTHER" id="PTHR34047">
    <property type="entry name" value="NUCLEAR INTRON MATURASE 1, MITOCHONDRIAL-RELATED"/>
    <property type="match status" value="1"/>
</dbReference>
<dbReference type="GO" id="GO:0046872">
    <property type="term" value="F:metal ion binding"/>
    <property type="evidence" value="ECO:0007669"/>
    <property type="project" value="UniProtKB-KW"/>
</dbReference>
<protein>
    <recommendedName>
        <fullName evidence="1">RNA-directed DNA polymerase</fullName>
        <ecNumber evidence="1">2.7.7.49</ecNumber>
    </recommendedName>
</protein>
<dbReference type="InterPro" id="IPR000123">
    <property type="entry name" value="Reverse_transcriptase_msDNA"/>
</dbReference>
<comment type="caution">
    <text evidence="11">The sequence shown here is derived from an EMBL/GenBank/DDBJ whole genome shotgun (WGS) entry which is preliminary data.</text>
</comment>